<keyword evidence="7" id="KW-0862">Zinc</keyword>
<keyword evidence="8" id="KW-0546">Nucleotide metabolism</keyword>
<evidence type="ECO:0000256" key="6">
    <source>
        <dbReference type="ARBA" id="ARBA00022801"/>
    </source>
</evidence>
<dbReference type="InterPro" id="IPR006329">
    <property type="entry name" value="AMPD"/>
</dbReference>
<dbReference type="GO" id="GO:0046033">
    <property type="term" value="P:AMP metabolic process"/>
    <property type="evidence" value="ECO:0007669"/>
    <property type="project" value="TreeGrafter"/>
</dbReference>
<dbReference type="AlphaFoldDB" id="X6N4P2"/>
<dbReference type="Proteomes" id="UP000023152">
    <property type="component" value="Unassembled WGS sequence"/>
</dbReference>
<comment type="caution">
    <text evidence="10">The sequence shown here is derived from an EMBL/GenBank/DDBJ whole genome shotgun (WGS) entry which is preliminary data.</text>
</comment>
<feature type="compositionally biased region" description="Basic and acidic residues" evidence="9">
    <location>
        <begin position="722"/>
        <end position="734"/>
    </location>
</feature>
<evidence type="ECO:0000256" key="8">
    <source>
        <dbReference type="ARBA" id="ARBA00023080"/>
    </source>
</evidence>
<proteinExistence type="inferred from homology"/>
<dbReference type="PANTHER" id="PTHR11359">
    <property type="entry name" value="AMP DEAMINASE"/>
    <property type="match status" value="1"/>
</dbReference>
<comment type="cofactor">
    <cofactor evidence="1">
        <name>Zn(2+)</name>
        <dbReference type="ChEBI" id="CHEBI:29105"/>
    </cofactor>
</comment>
<dbReference type="GO" id="GO:0046872">
    <property type="term" value="F:metal ion binding"/>
    <property type="evidence" value="ECO:0007669"/>
    <property type="project" value="UniProtKB-KW"/>
</dbReference>
<dbReference type="GO" id="GO:0032264">
    <property type="term" value="P:IMP salvage"/>
    <property type="evidence" value="ECO:0007669"/>
    <property type="project" value="InterPro"/>
</dbReference>
<keyword evidence="5" id="KW-0479">Metal-binding</keyword>
<evidence type="ECO:0000256" key="5">
    <source>
        <dbReference type="ARBA" id="ARBA00022723"/>
    </source>
</evidence>
<name>X6N4P2_RETFI</name>
<feature type="region of interest" description="Disordered" evidence="9">
    <location>
        <begin position="717"/>
        <end position="783"/>
    </location>
</feature>
<evidence type="ECO:0000256" key="7">
    <source>
        <dbReference type="ARBA" id="ARBA00022833"/>
    </source>
</evidence>
<dbReference type="GO" id="GO:0003876">
    <property type="term" value="F:AMP deaminase activity"/>
    <property type="evidence" value="ECO:0007669"/>
    <property type="project" value="UniProtKB-EC"/>
</dbReference>
<reference evidence="10 11" key="1">
    <citation type="journal article" date="2013" name="Curr. Biol.">
        <title>The Genome of the Foraminiferan Reticulomyxa filosa.</title>
        <authorList>
            <person name="Glockner G."/>
            <person name="Hulsmann N."/>
            <person name="Schleicher M."/>
            <person name="Noegel A.A."/>
            <person name="Eichinger L."/>
            <person name="Gallinger C."/>
            <person name="Pawlowski J."/>
            <person name="Sierra R."/>
            <person name="Euteneuer U."/>
            <person name="Pillet L."/>
            <person name="Moustafa A."/>
            <person name="Platzer M."/>
            <person name="Groth M."/>
            <person name="Szafranski K."/>
            <person name="Schliwa M."/>
        </authorList>
    </citation>
    <scope>NUCLEOTIDE SEQUENCE [LARGE SCALE GENOMIC DNA]</scope>
</reference>
<dbReference type="Pfam" id="PF19326">
    <property type="entry name" value="AMP_deaminase"/>
    <property type="match status" value="1"/>
</dbReference>
<dbReference type="GO" id="GO:0005829">
    <property type="term" value="C:cytosol"/>
    <property type="evidence" value="ECO:0007669"/>
    <property type="project" value="TreeGrafter"/>
</dbReference>
<evidence type="ECO:0000256" key="9">
    <source>
        <dbReference type="SAM" id="MobiDB-lite"/>
    </source>
</evidence>
<keyword evidence="6" id="KW-0378">Hydrolase</keyword>
<feature type="compositionally biased region" description="Basic and acidic residues" evidence="9">
    <location>
        <begin position="772"/>
        <end position="781"/>
    </location>
</feature>
<evidence type="ECO:0000313" key="10">
    <source>
        <dbReference type="EMBL" id="ETO20981.1"/>
    </source>
</evidence>
<dbReference type="PANTHER" id="PTHR11359:SF0">
    <property type="entry name" value="AMP DEAMINASE"/>
    <property type="match status" value="1"/>
</dbReference>
<feature type="region of interest" description="Disordered" evidence="9">
    <location>
        <begin position="833"/>
        <end position="856"/>
    </location>
</feature>
<feature type="region of interest" description="Disordered" evidence="9">
    <location>
        <begin position="102"/>
        <end position="125"/>
    </location>
</feature>
<dbReference type="FunFam" id="3.20.20.140:FF:000035">
    <property type="entry name" value="Probable amp deaminase"/>
    <property type="match status" value="1"/>
</dbReference>
<evidence type="ECO:0000256" key="3">
    <source>
        <dbReference type="ARBA" id="ARBA00006676"/>
    </source>
</evidence>
<evidence type="ECO:0000256" key="4">
    <source>
        <dbReference type="ARBA" id="ARBA00012775"/>
    </source>
</evidence>
<evidence type="ECO:0000313" key="11">
    <source>
        <dbReference type="Proteomes" id="UP000023152"/>
    </source>
</evidence>
<protein>
    <recommendedName>
        <fullName evidence="4">AMP deaminase</fullName>
        <ecNumber evidence="4">3.5.4.6</ecNumber>
    </recommendedName>
</protein>
<dbReference type="InterPro" id="IPR032466">
    <property type="entry name" value="Metal_Hydrolase"/>
</dbReference>
<evidence type="ECO:0000256" key="1">
    <source>
        <dbReference type="ARBA" id="ARBA00001947"/>
    </source>
</evidence>
<organism evidence="10 11">
    <name type="scientific">Reticulomyxa filosa</name>
    <dbReference type="NCBI Taxonomy" id="46433"/>
    <lineage>
        <taxon>Eukaryota</taxon>
        <taxon>Sar</taxon>
        <taxon>Rhizaria</taxon>
        <taxon>Retaria</taxon>
        <taxon>Foraminifera</taxon>
        <taxon>Monothalamids</taxon>
        <taxon>Reticulomyxidae</taxon>
        <taxon>Reticulomyxa</taxon>
    </lineage>
</organism>
<dbReference type="FunFam" id="4.10.800.20:FF:000001">
    <property type="entry name" value="AMP deaminase"/>
    <property type="match status" value="1"/>
</dbReference>
<dbReference type="EC" id="3.5.4.6" evidence="4"/>
<dbReference type="NCBIfam" id="TIGR01429">
    <property type="entry name" value="AMP_deaminase"/>
    <property type="match status" value="1"/>
</dbReference>
<keyword evidence="11" id="KW-1185">Reference proteome</keyword>
<dbReference type="OrthoDB" id="1723809at2759"/>
<sequence length="998" mass="116579">MLKKKKKDKMVYEEVDFLRIWIQQEKRDLDSPEVREVSRKLQHACMLREKWVFTLESGYFPLALHDDPNISFDNLQSKATQPPSQHVFEMIDGVFRVWDSPEQKQKEQEQQQQRQSEDKQNQSDARTTYSLLGNEKYRIHSVHEFFRDLDILMALIMMGPAKTFCYSRLQMLEAKYRLHMLLNEENEMREVKSVPHRDFYNVRKVDTHVHHSVQMHFYRWQKFVMLQKHLLRFIKSRLKHNGDLVVMKDSDGKDVSLAQLFERLNLTAYDLSIDLLNMHGHRQTFHRFDRFNAKYNPIGEPMLRQVFLKVENSMNGRFLAGVTKEVFDDLKESKYQYAEYRLSIYGKARHEWTTLANWVCHNQLHCPNVRWMIQIPRLYNVYKQSKCITNFGEMLDHIFYPLFQVTVDPQANLELDLFLKLVVGFDSVDDESIQENTRYKDLPLPNDWNMDENPPYVFWCYYLYANLFVLNKLREAKGMNTFAFRPHSGEAGDVDHVASAFLLAHAINHGLTLKKSPVLQFLYYLKQVGISMSPLSNNLLFIEYDKNPFPSFFQRGLNVTLSTDDPLLIHYTKDPLIEEYAIAAQVYKLSAIDMCEIARNSVVQCGFPDECKRHWIGKKYHMRGPAGNDIHQTNVPDIRLRFRDELLREEENWILGTNIFLLGLFNYNIHVHIYTYMYFLSNLCTPFQKKKGLPPPIFPLSFTQQYKVMMTKAPKSLNQKRSIAEKQSKEKELSDDVSSLPKRPTLTLSRALSSRDITNEREPGILGYRKPSSGEENHLNQENDSVLQKDSIVATSIADANDKKQKYNAHKQITSQAESLSYMNLFERNTNNVSGNTNQNQPNAVYSPTITSEGNNKYSRQQANTNLQNHYTITSTPQKENENKERVLSYNRQGTRVSLSFDASVLKRTDLIIIAASLLVGYGIGKFSSIKNENNQGTRFYFLFLNGIVVCCKTLKRSKENVITKNHTINLHYNLAHLFLKKEDFILLDSPVKKKGMS</sequence>
<evidence type="ECO:0000256" key="2">
    <source>
        <dbReference type="ARBA" id="ARBA00004955"/>
    </source>
</evidence>
<feature type="compositionally biased region" description="Polar residues" evidence="9">
    <location>
        <begin position="844"/>
        <end position="856"/>
    </location>
</feature>
<feature type="compositionally biased region" description="Polar residues" evidence="9">
    <location>
        <begin position="746"/>
        <end position="756"/>
    </location>
</feature>
<gene>
    <name evidence="10" type="ORF">RFI_16226</name>
</gene>
<dbReference type="Gene3D" id="3.20.20.140">
    <property type="entry name" value="Metal-dependent hydrolases"/>
    <property type="match status" value="1"/>
</dbReference>
<feature type="compositionally biased region" description="Basic and acidic residues" evidence="9">
    <location>
        <begin position="102"/>
        <end position="121"/>
    </location>
</feature>
<dbReference type="EMBL" id="ASPP01012045">
    <property type="protein sequence ID" value="ETO20981.1"/>
    <property type="molecule type" value="Genomic_DNA"/>
</dbReference>
<dbReference type="Gene3D" id="4.10.800.20">
    <property type="match status" value="1"/>
</dbReference>
<feature type="compositionally biased region" description="Low complexity" evidence="9">
    <location>
        <begin position="833"/>
        <end position="843"/>
    </location>
</feature>
<comment type="similarity">
    <text evidence="3">Belongs to the metallo-dependent hydrolases superfamily. Adenosine and AMP deaminases family.</text>
</comment>
<dbReference type="SUPFAM" id="SSF51556">
    <property type="entry name" value="Metallo-dependent hydrolases"/>
    <property type="match status" value="1"/>
</dbReference>
<comment type="pathway">
    <text evidence="2">Purine metabolism; IMP biosynthesis via salvage pathway; IMP from AMP: step 1/1.</text>
</comment>
<accession>X6N4P2</accession>